<dbReference type="AlphaFoldDB" id="A0A670K5P5"/>
<reference evidence="14" key="3">
    <citation type="submission" date="2025-09" db="UniProtKB">
        <authorList>
            <consortium name="Ensembl"/>
        </authorList>
    </citation>
    <scope>IDENTIFICATION</scope>
</reference>
<evidence type="ECO:0000256" key="2">
    <source>
        <dbReference type="ARBA" id="ARBA00007376"/>
    </source>
</evidence>
<keyword evidence="10 12" id="KW-0807">Transducer</keyword>
<keyword evidence="7 12" id="KW-0297">G-protein coupled receptor</keyword>
<proteinExistence type="inferred from homology"/>
<feature type="transmembrane region" description="Helical" evidence="13">
    <location>
        <begin position="165"/>
        <end position="183"/>
    </location>
</feature>
<accession>A0A670K5P5</accession>
<dbReference type="Pfam" id="PF05296">
    <property type="entry name" value="TAS2R"/>
    <property type="match status" value="2"/>
</dbReference>
<evidence type="ECO:0000256" key="10">
    <source>
        <dbReference type="ARBA" id="ARBA00023224"/>
    </source>
</evidence>
<evidence type="ECO:0000256" key="13">
    <source>
        <dbReference type="SAM" id="Phobius"/>
    </source>
</evidence>
<reference evidence="14" key="2">
    <citation type="submission" date="2025-08" db="UniProtKB">
        <authorList>
            <consortium name="Ensembl"/>
        </authorList>
    </citation>
    <scope>IDENTIFICATION</scope>
</reference>
<reference evidence="14 15" key="1">
    <citation type="journal article" date="2019" name="Proc. Natl. Acad. Sci. U.S.A.">
        <title>Regulatory changes in pterin and carotenoid genes underlie balanced color polymorphisms in the wall lizard.</title>
        <authorList>
            <person name="Andrade P."/>
            <person name="Pinho C."/>
            <person name="Perez I de Lanuza G."/>
            <person name="Afonso S."/>
            <person name="Brejcha J."/>
            <person name="Rubin C.J."/>
            <person name="Wallerman O."/>
            <person name="Pereira P."/>
            <person name="Sabatino S.J."/>
            <person name="Bellati A."/>
            <person name="Pellitteri-Rosa D."/>
            <person name="Bosakova Z."/>
            <person name="Bunikis I."/>
            <person name="Carretero M.A."/>
            <person name="Feiner N."/>
            <person name="Marsik P."/>
            <person name="Pauperio F."/>
            <person name="Salvi D."/>
            <person name="Soler L."/>
            <person name="While G.M."/>
            <person name="Uller T."/>
            <person name="Font E."/>
            <person name="Andersson L."/>
            <person name="Carneiro M."/>
        </authorList>
    </citation>
    <scope>NUCLEOTIDE SEQUENCE</scope>
</reference>
<protein>
    <recommendedName>
        <fullName evidence="12">Taste receptor type 2</fullName>
    </recommendedName>
</protein>
<keyword evidence="15" id="KW-1185">Reference proteome</keyword>
<feature type="transmembrane region" description="Helical" evidence="13">
    <location>
        <begin position="99"/>
        <end position="116"/>
    </location>
</feature>
<keyword evidence="8 12" id="KW-0472">Membrane</keyword>
<dbReference type="InterPro" id="IPR007960">
    <property type="entry name" value="TAS2R"/>
</dbReference>
<evidence type="ECO:0000256" key="1">
    <source>
        <dbReference type="ARBA" id="ARBA00004141"/>
    </source>
</evidence>
<feature type="transmembrane region" description="Helical" evidence="13">
    <location>
        <begin position="12"/>
        <end position="35"/>
    </location>
</feature>
<evidence type="ECO:0000256" key="6">
    <source>
        <dbReference type="ARBA" id="ARBA00022989"/>
    </source>
</evidence>
<keyword evidence="9 12" id="KW-0675">Receptor</keyword>
<keyword evidence="6 13" id="KW-1133">Transmembrane helix</keyword>
<evidence type="ECO:0000313" key="14">
    <source>
        <dbReference type="Ensembl" id="ENSPMRP00000032156.1"/>
    </source>
</evidence>
<dbReference type="OMA" id="NWRIFMN"/>
<dbReference type="PANTHER" id="PTHR11394">
    <property type="entry name" value="TASTE RECEPTOR TYPE 2"/>
    <property type="match status" value="1"/>
</dbReference>
<feature type="transmembrane region" description="Helical" evidence="13">
    <location>
        <begin position="128"/>
        <end position="145"/>
    </location>
</feature>
<evidence type="ECO:0000256" key="8">
    <source>
        <dbReference type="ARBA" id="ARBA00023136"/>
    </source>
</evidence>
<evidence type="ECO:0000256" key="3">
    <source>
        <dbReference type="ARBA" id="ARBA00022480"/>
    </source>
</evidence>
<evidence type="ECO:0000313" key="15">
    <source>
        <dbReference type="Proteomes" id="UP000472272"/>
    </source>
</evidence>
<keyword evidence="5 12" id="KW-0812">Transmembrane</keyword>
<evidence type="ECO:0000256" key="4">
    <source>
        <dbReference type="ARBA" id="ARBA00022606"/>
    </source>
</evidence>
<name>A0A670K5P5_PODMU</name>
<dbReference type="GO" id="GO:0033038">
    <property type="term" value="F:bitter taste receptor activity"/>
    <property type="evidence" value="ECO:0007669"/>
    <property type="project" value="InterPro"/>
</dbReference>
<dbReference type="Ensembl" id="ENSPMRT00000034097.1">
    <property type="protein sequence ID" value="ENSPMRP00000032156.1"/>
    <property type="gene ID" value="ENSPMRG00000020851.1"/>
</dbReference>
<comment type="subcellular location">
    <subcellularLocation>
        <location evidence="1 12">Membrane</location>
        <topology evidence="1 12">Multi-pass membrane protein</topology>
    </subcellularLocation>
</comment>
<keyword evidence="3 12" id="KW-0919">Taste</keyword>
<dbReference type="SUPFAM" id="SSF81321">
    <property type="entry name" value="Family A G protein-coupled receptor-like"/>
    <property type="match status" value="1"/>
</dbReference>
<dbReference type="GO" id="GO:0016020">
    <property type="term" value="C:membrane"/>
    <property type="evidence" value="ECO:0007669"/>
    <property type="project" value="UniProtKB-SubCell"/>
</dbReference>
<feature type="transmembrane region" description="Helical" evidence="13">
    <location>
        <begin position="204"/>
        <end position="230"/>
    </location>
</feature>
<evidence type="ECO:0000256" key="11">
    <source>
        <dbReference type="RuleBase" id="RU004423"/>
    </source>
</evidence>
<dbReference type="PANTHER" id="PTHR11394:SF47">
    <property type="entry name" value="TASTE RECEPTOR TYPE 2 MEMBER 40"/>
    <property type="match status" value="1"/>
</dbReference>
<feature type="transmembrane region" description="Helical" evidence="13">
    <location>
        <begin position="55"/>
        <end position="79"/>
    </location>
</feature>
<dbReference type="GeneTree" id="ENSGT01150000286961"/>
<dbReference type="Proteomes" id="UP000472272">
    <property type="component" value="Chromosome 17"/>
</dbReference>
<feature type="transmembrane region" description="Helical" evidence="13">
    <location>
        <begin position="236"/>
        <end position="260"/>
    </location>
</feature>
<evidence type="ECO:0000256" key="5">
    <source>
        <dbReference type="ARBA" id="ARBA00022692"/>
    </source>
</evidence>
<comment type="similarity">
    <text evidence="2 11">Belongs to the G-protein coupled receptor T2R family.</text>
</comment>
<sequence>MGMPTLFELFGFVLLVIETLIGMVGNGFIAIVNCIDWFRSRKVSPADMILSCLSLFRFAFLATVIQTAIINLFFVDPFLMLKIKIAYDSSWVFLNTANLWFASWLSVLYCVKIVNFSHPLFLQMKRRFPGLVPWMLLGTVVFSAISINTSSSCKFLNLLYVVPDFFPFTIFLFSSILLLMSLWRHKNLLQNSARDVSIEAHLNAIKALASFSVLYISKIFVEILSIVLFRMGIYDIGVYFIFLNVMAAYSSGHALILIFISPKLKQESVRMLHQLRRKEGRKEGRKECTIVSRLNSKCSTNVGFFLVLCFTFRYPN</sequence>
<dbReference type="CDD" id="cd13950">
    <property type="entry name" value="7tm_TAS2R"/>
    <property type="match status" value="1"/>
</dbReference>
<organism evidence="14 15">
    <name type="scientific">Podarcis muralis</name>
    <name type="common">Wall lizard</name>
    <name type="synonym">Lacerta muralis</name>
    <dbReference type="NCBI Taxonomy" id="64176"/>
    <lineage>
        <taxon>Eukaryota</taxon>
        <taxon>Metazoa</taxon>
        <taxon>Chordata</taxon>
        <taxon>Craniata</taxon>
        <taxon>Vertebrata</taxon>
        <taxon>Euteleostomi</taxon>
        <taxon>Lepidosauria</taxon>
        <taxon>Squamata</taxon>
        <taxon>Bifurcata</taxon>
        <taxon>Unidentata</taxon>
        <taxon>Episquamata</taxon>
        <taxon>Laterata</taxon>
        <taxon>Lacertibaenia</taxon>
        <taxon>Lacertidae</taxon>
        <taxon>Podarcis</taxon>
    </lineage>
</organism>
<keyword evidence="4 12" id="KW-0716">Sensory transduction</keyword>
<evidence type="ECO:0000256" key="12">
    <source>
        <dbReference type="RuleBase" id="RU004424"/>
    </source>
</evidence>
<evidence type="ECO:0000256" key="7">
    <source>
        <dbReference type="ARBA" id="ARBA00023040"/>
    </source>
</evidence>
<dbReference type="GO" id="GO:0004930">
    <property type="term" value="F:G protein-coupled receptor activity"/>
    <property type="evidence" value="ECO:0007669"/>
    <property type="project" value="UniProtKB-KW"/>
</dbReference>
<evidence type="ECO:0000256" key="9">
    <source>
        <dbReference type="ARBA" id="ARBA00023170"/>
    </source>
</evidence>